<name>A0ABR7WW82_9SPHI</name>
<gene>
    <name evidence="2" type="ORF">IDJ77_22155</name>
</gene>
<proteinExistence type="predicted"/>
<reference evidence="2 3" key="1">
    <citation type="submission" date="2020-09" db="EMBL/GenBank/DDBJ databases">
        <title>Novel species of Mucilaginibacter isolated from a glacier on the Tibetan Plateau.</title>
        <authorList>
            <person name="Liu Q."/>
            <person name="Xin Y.-H."/>
        </authorList>
    </citation>
    <scope>NUCLEOTIDE SEQUENCE [LARGE SCALE GENOMIC DNA]</scope>
    <source>
        <strain evidence="2 3">ZT4R22</strain>
    </source>
</reference>
<comment type="caution">
    <text evidence="2">The sequence shown here is derived from an EMBL/GenBank/DDBJ whole genome shotgun (WGS) entry which is preliminary data.</text>
</comment>
<dbReference type="EMBL" id="JACWMY010000013">
    <property type="protein sequence ID" value="MBD1366534.1"/>
    <property type="molecule type" value="Genomic_DNA"/>
</dbReference>
<sequence>MRKLKLVLLIALTVMTNVTVGAFAQTVRDSSQKIFINAKGGIHNHAGTKLGYIDKNDMVRDNTSKELYFIDKDGNVIGSDGRKFGRAKKNGSYYNINGENVLNTKDIDKEKCAILDPKGHNFGTTHKNYKLHACAAHCYWLMKAKEKAVKKS</sequence>
<evidence type="ECO:0000256" key="1">
    <source>
        <dbReference type="SAM" id="SignalP"/>
    </source>
</evidence>
<feature type="signal peptide" evidence="1">
    <location>
        <begin position="1"/>
        <end position="24"/>
    </location>
</feature>
<evidence type="ECO:0000313" key="3">
    <source>
        <dbReference type="Proteomes" id="UP000606600"/>
    </source>
</evidence>
<dbReference type="Proteomes" id="UP000606600">
    <property type="component" value="Unassembled WGS sequence"/>
</dbReference>
<keyword evidence="3" id="KW-1185">Reference proteome</keyword>
<protein>
    <recommendedName>
        <fullName evidence="4">DUF3659 domain-containing protein</fullName>
    </recommendedName>
</protein>
<accession>A0ABR7WW82</accession>
<keyword evidence="1" id="KW-0732">Signal</keyword>
<feature type="chain" id="PRO_5046657559" description="DUF3659 domain-containing protein" evidence="1">
    <location>
        <begin position="25"/>
        <end position="152"/>
    </location>
</feature>
<organism evidence="2 3">
    <name type="scientific">Mucilaginibacter pankratovii</name>
    <dbReference type="NCBI Taxonomy" id="2772110"/>
    <lineage>
        <taxon>Bacteria</taxon>
        <taxon>Pseudomonadati</taxon>
        <taxon>Bacteroidota</taxon>
        <taxon>Sphingobacteriia</taxon>
        <taxon>Sphingobacteriales</taxon>
        <taxon>Sphingobacteriaceae</taxon>
        <taxon>Mucilaginibacter</taxon>
    </lineage>
</organism>
<evidence type="ECO:0008006" key="4">
    <source>
        <dbReference type="Google" id="ProtNLM"/>
    </source>
</evidence>
<dbReference type="RefSeq" id="WP_191191177.1">
    <property type="nucleotide sequence ID" value="NZ_JACWMY010000013.1"/>
</dbReference>
<evidence type="ECO:0000313" key="2">
    <source>
        <dbReference type="EMBL" id="MBD1366534.1"/>
    </source>
</evidence>